<proteinExistence type="predicted"/>
<dbReference type="EMBL" id="MF405918">
    <property type="protein sequence ID" value="QKU33531.1"/>
    <property type="molecule type" value="Genomic_DNA"/>
</dbReference>
<dbReference type="RefSeq" id="YP_010780131.1">
    <property type="nucleotide sequence ID" value="NC_075038.1"/>
</dbReference>
<protein>
    <submittedName>
        <fullName evidence="1">A32-like packaging ATPase</fullName>
    </submittedName>
</protein>
<accession>A0A6N1NUW3</accession>
<organism evidence="1">
    <name type="scientific">Tupanvirus deep ocean</name>
    <dbReference type="NCBI Taxonomy" id="2126984"/>
    <lineage>
        <taxon>Viruses</taxon>
        <taxon>Varidnaviria</taxon>
        <taxon>Bamfordvirae</taxon>
        <taxon>Nucleocytoviricota</taxon>
        <taxon>Megaviricetes</taxon>
        <taxon>Imitervirales</taxon>
        <taxon>Mimiviridae</taxon>
        <taxon>Megamimivirinae</taxon>
        <taxon>Tupanvirus</taxon>
        <taxon>Tupanvirus altamarinense</taxon>
    </lineage>
</organism>
<reference evidence="1" key="1">
    <citation type="submission" date="2017-06" db="EMBL/GenBank/DDBJ databases">
        <authorList>
            <person name="Assis F.L."/>
            <person name="Abrahao J.S."/>
            <person name="Silva L."/>
            <person name="Khalil J.B."/>
            <person name="Rodrigues R."/>
            <person name="Silva L.S."/>
            <person name="Boratto P."/>
            <person name="Andrade M."/>
            <person name="Kroon E.G."/>
            <person name="Ribeiro B."/>
            <person name="Bergier I."/>
            <person name="Seligmann H."/>
            <person name="Ghigo E."/>
            <person name="Colson P."/>
            <person name="Levasseur A."/>
            <person name="Raoult D."/>
            <person name="Scola B.L."/>
        </authorList>
    </citation>
    <scope>NUCLEOTIDE SEQUENCE</scope>
    <source>
        <strain evidence="1">Deep ocean</strain>
    </source>
</reference>
<reference evidence="1" key="2">
    <citation type="journal article" date="2018" name="Nat. Commun.">
        <title>Tailed giant Tupanvirus possesses the most complete translational apparatus of the known virosphere.</title>
        <authorList>
            <person name="Abrahao J."/>
            <person name="Silva L."/>
            <person name="Silva L.S."/>
            <person name="Khalil J.Y.B."/>
            <person name="Rodrigues R."/>
            <person name="Arantes T."/>
            <person name="Assis F."/>
            <person name="Boratto P."/>
            <person name="Andrade M."/>
            <person name="Kroon E.G."/>
            <person name="Ribeiro B."/>
            <person name="Bergier I."/>
            <person name="Seligmann H."/>
            <person name="Ghigo E."/>
            <person name="Colson P."/>
            <person name="Levasseur A."/>
            <person name="Kroemer G."/>
            <person name="Raoult D."/>
            <person name="La Scola B."/>
        </authorList>
    </citation>
    <scope>NUCLEOTIDE SEQUENCE [LARGE SCALE GENOMIC DNA]</scope>
    <source>
        <strain evidence="1">Deep ocean</strain>
    </source>
</reference>
<sequence>MSPSYCNNKFQIHEFKLENMTARPSILIIGKNGSGKYLFQKDIIHHFRNVPGGAVITSSDKMNSFYKHFFTDLYVHHSMTESILKKIKFRQCVMIEKEKNNKEYDASAILIIDNCLSNNDLLDDNDIFEILLNSRGYKLTFVLNVDSAYDLSSDFIMNFDYVFLLNDNDKNNKIVLWDNLKNILPTYESFEKVFSICTQNYGAMVIDTKKICDNPMEKIYWFRAKNEQSEFIFGSEKFIDLHKKYYDTEYIEKSTKKLLPSTYDKSINDNKCIELPQDDYMFGYFVDKNKINFNGLPDFCNKNETISTTKSYSEIDSECEVEDPKLIETYSNDTSKINKLSNTNTDDLFDYFMNEDNYFMNEDNTKVNNDNVKNQFDTFSEISIESEKNEIIGNKYTDNEFIKLEYLDDDYELNAKITNLNNHKLIEILCNHITNLKLMKNKK</sequence>
<dbReference type="GeneID" id="80516649"/>
<dbReference type="KEGG" id="vg:80516649"/>
<evidence type="ECO:0000313" key="1">
    <source>
        <dbReference type="EMBL" id="QKU33531.1"/>
    </source>
</evidence>
<name>A0A6N1NUW3_9VIRU</name>